<dbReference type="EMBL" id="BAABME010001215">
    <property type="protein sequence ID" value="GAA0148280.1"/>
    <property type="molecule type" value="Genomic_DNA"/>
</dbReference>
<comment type="caution">
    <text evidence="2">The sequence shown here is derived from an EMBL/GenBank/DDBJ whole genome shotgun (WGS) entry which is preliminary data.</text>
</comment>
<protein>
    <submittedName>
        <fullName evidence="2">Uncharacterized protein</fullName>
    </submittedName>
</protein>
<sequence length="78" mass="9079">MSDETAGCKRNTLLEKCQVHYNKIRWTAISSFRHERPEGNPAPPRPPRPDFFIDTWDADISKASDYNDWGSYNANTQY</sequence>
<dbReference type="Proteomes" id="UP001454036">
    <property type="component" value="Unassembled WGS sequence"/>
</dbReference>
<organism evidence="2 3">
    <name type="scientific">Lithospermum erythrorhizon</name>
    <name type="common">Purple gromwell</name>
    <name type="synonym">Lithospermum officinale var. erythrorhizon</name>
    <dbReference type="NCBI Taxonomy" id="34254"/>
    <lineage>
        <taxon>Eukaryota</taxon>
        <taxon>Viridiplantae</taxon>
        <taxon>Streptophyta</taxon>
        <taxon>Embryophyta</taxon>
        <taxon>Tracheophyta</taxon>
        <taxon>Spermatophyta</taxon>
        <taxon>Magnoliopsida</taxon>
        <taxon>eudicotyledons</taxon>
        <taxon>Gunneridae</taxon>
        <taxon>Pentapetalae</taxon>
        <taxon>asterids</taxon>
        <taxon>lamiids</taxon>
        <taxon>Boraginales</taxon>
        <taxon>Boraginaceae</taxon>
        <taxon>Boraginoideae</taxon>
        <taxon>Lithospermeae</taxon>
        <taxon>Lithospermum</taxon>
    </lineage>
</organism>
<name>A0AAV3PDB7_LITER</name>
<proteinExistence type="predicted"/>
<evidence type="ECO:0000313" key="3">
    <source>
        <dbReference type="Proteomes" id="UP001454036"/>
    </source>
</evidence>
<accession>A0AAV3PDB7</accession>
<evidence type="ECO:0000256" key="1">
    <source>
        <dbReference type="SAM" id="MobiDB-lite"/>
    </source>
</evidence>
<feature type="region of interest" description="Disordered" evidence="1">
    <location>
        <begin position="32"/>
        <end position="53"/>
    </location>
</feature>
<gene>
    <name evidence="2" type="ORF">LIER_07767</name>
</gene>
<keyword evidence="3" id="KW-1185">Reference proteome</keyword>
<evidence type="ECO:0000313" key="2">
    <source>
        <dbReference type="EMBL" id="GAA0148280.1"/>
    </source>
</evidence>
<reference evidence="2 3" key="1">
    <citation type="submission" date="2024-01" db="EMBL/GenBank/DDBJ databases">
        <title>The complete chloroplast genome sequence of Lithospermum erythrorhizon: insights into the phylogenetic relationship among Boraginaceae species and the maternal lineages of purple gromwells.</title>
        <authorList>
            <person name="Okada T."/>
            <person name="Watanabe K."/>
        </authorList>
    </citation>
    <scope>NUCLEOTIDE SEQUENCE [LARGE SCALE GENOMIC DNA]</scope>
</reference>
<dbReference type="AlphaFoldDB" id="A0AAV3PDB7"/>